<feature type="domain" description="Possible tRNA binding" evidence="11">
    <location>
        <begin position="413"/>
        <end position="456"/>
    </location>
</feature>
<protein>
    <submittedName>
        <fullName evidence="12">Uncharacterized protein</fullName>
    </submittedName>
</protein>
<dbReference type="GO" id="GO:0005730">
    <property type="term" value="C:nucleolus"/>
    <property type="evidence" value="ECO:0007669"/>
    <property type="project" value="UniProtKB-SubCell"/>
</dbReference>
<evidence type="ECO:0000313" key="13">
    <source>
        <dbReference type="Proteomes" id="UP000008983"/>
    </source>
</evidence>
<keyword evidence="5" id="KW-0547">Nucleotide-binding</keyword>
<organism evidence="12 13">
    <name type="scientific">Ichthyophthirius multifiliis</name>
    <name type="common">White spot disease agent</name>
    <name type="synonym">Ich</name>
    <dbReference type="NCBI Taxonomy" id="5932"/>
    <lineage>
        <taxon>Eukaryota</taxon>
        <taxon>Sar</taxon>
        <taxon>Alveolata</taxon>
        <taxon>Ciliophora</taxon>
        <taxon>Intramacronucleata</taxon>
        <taxon>Oligohymenophorea</taxon>
        <taxon>Hymenostomatida</taxon>
        <taxon>Ophryoglenina</taxon>
        <taxon>Ichthyophthirius</taxon>
    </lineage>
</organism>
<feature type="compositionally biased region" description="Basic and acidic residues" evidence="8">
    <location>
        <begin position="10"/>
        <end position="20"/>
    </location>
</feature>
<evidence type="ECO:0000256" key="8">
    <source>
        <dbReference type="SAM" id="MobiDB-lite"/>
    </source>
</evidence>
<evidence type="ECO:0000256" key="4">
    <source>
        <dbReference type="ARBA" id="ARBA00022694"/>
    </source>
</evidence>
<dbReference type="GO" id="GO:1904812">
    <property type="term" value="P:rRNA acetylation involved in maturation of SSU-rRNA"/>
    <property type="evidence" value="ECO:0007669"/>
    <property type="project" value="TreeGrafter"/>
</dbReference>
<keyword evidence="7" id="KW-0012">Acyltransferase</keyword>
<dbReference type="InterPro" id="IPR000182">
    <property type="entry name" value="GNAT_dom"/>
</dbReference>
<dbReference type="SUPFAM" id="SSF52540">
    <property type="entry name" value="P-loop containing nucleoside triphosphate hydrolases"/>
    <property type="match status" value="1"/>
</dbReference>
<keyword evidence="4" id="KW-0819">tRNA processing</keyword>
<dbReference type="Gene3D" id="3.40.50.300">
    <property type="entry name" value="P-loop containing nucleotide triphosphate hydrolases"/>
    <property type="match status" value="1"/>
</dbReference>
<dbReference type="InParanoid" id="G0QJW3"/>
<dbReference type="eggNOG" id="KOG2036">
    <property type="taxonomic scope" value="Eukaryota"/>
</dbReference>
<dbReference type="GO" id="GO:1990883">
    <property type="term" value="F:18S rRNA cytidine N-acetyltransferase activity"/>
    <property type="evidence" value="ECO:0007669"/>
    <property type="project" value="TreeGrafter"/>
</dbReference>
<dbReference type="Pfam" id="PF13725">
    <property type="entry name" value="tRNA_bind_2"/>
    <property type="match status" value="1"/>
</dbReference>
<feature type="domain" description="TcmA/NAT10 helicase" evidence="9">
    <location>
        <begin position="69"/>
        <end position="257"/>
    </location>
</feature>
<evidence type="ECO:0000256" key="3">
    <source>
        <dbReference type="ARBA" id="ARBA00022679"/>
    </source>
</evidence>
<dbReference type="Pfam" id="PF05127">
    <property type="entry name" value="NAT10_TcmA_helicase"/>
    <property type="match status" value="1"/>
</dbReference>
<dbReference type="AlphaFoldDB" id="G0QJW3"/>
<dbReference type="GO" id="GO:0030686">
    <property type="term" value="C:90S preribosome"/>
    <property type="evidence" value="ECO:0007669"/>
    <property type="project" value="TreeGrafter"/>
</dbReference>
<dbReference type="Pfam" id="PF13718">
    <property type="entry name" value="GNAT_acetyltr_2"/>
    <property type="match status" value="1"/>
</dbReference>
<dbReference type="GO" id="GO:0000049">
    <property type="term" value="F:tRNA binding"/>
    <property type="evidence" value="ECO:0007669"/>
    <property type="project" value="TreeGrafter"/>
</dbReference>
<keyword evidence="3" id="KW-0808">Transferase</keyword>
<feature type="region of interest" description="Disordered" evidence="8">
    <location>
        <begin position="1"/>
        <end position="20"/>
    </location>
</feature>
<sequence>MNEEQQFYLKNKESSTDKKEKLEQLKQNLKQNKSEVSPLVQICTTLDQATALLHILDSLKEKNNFTLSLTASRGRGKSSLLGLAAAYCIQNGYSNIYITSPCVFNVSSFFNFLLKGIDQYSWVENVDYEIMQSCEKDLGREIIQINFKKNHRQTIQFVLPGDLGLLKNQWDVLFIDEAAAIPLPVLKKGLKNKNMNNFVILSSTINGYEGTGRSLSLKLITELKKGEKIKEITLEQPIRYNQNDVIEHWLNEVMLLEACNEVPLKKGLVHPNEQKNSKDFPDVLCAVQVALEGGISEKEILIKQEKSSKPNGDLVPWVLQEQFLDNQFPQGLGVRIVRIASHPSACRMGYGSKCLELLTRFFQGEIISLDENESTTKFDVFGENQGQIQRLLGKLTEANIPKEEQEEGQNKIAVLPKIMDKEAFEKYLNAYDMKRIEAYVKSLADFDLIKDLLSVLYCLIMPF</sequence>
<evidence type="ECO:0000256" key="6">
    <source>
        <dbReference type="ARBA" id="ARBA00022840"/>
    </source>
</evidence>
<dbReference type="GO" id="GO:0008033">
    <property type="term" value="P:tRNA processing"/>
    <property type="evidence" value="ECO:0007669"/>
    <property type="project" value="UniProtKB-KW"/>
</dbReference>
<evidence type="ECO:0000259" key="10">
    <source>
        <dbReference type="Pfam" id="PF13718"/>
    </source>
</evidence>
<dbReference type="Proteomes" id="UP000008983">
    <property type="component" value="Unassembled WGS sequence"/>
</dbReference>
<accession>G0QJW3</accession>
<proteinExistence type="predicted"/>
<keyword evidence="13" id="KW-1185">Reference proteome</keyword>
<gene>
    <name evidence="12" type="ORF">IMG5_009770</name>
</gene>
<evidence type="ECO:0000259" key="11">
    <source>
        <dbReference type="Pfam" id="PF13725"/>
    </source>
</evidence>
<dbReference type="EMBL" id="GL983100">
    <property type="protein sequence ID" value="EGR34491.1"/>
    <property type="molecule type" value="Genomic_DNA"/>
</dbReference>
<comment type="subcellular location">
    <subcellularLocation>
        <location evidence="1">Nucleus</location>
        <location evidence="1">Nucleolus</location>
    </subcellularLocation>
</comment>
<dbReference type="OrthoDB" id="10067491at2759"/>
<dbReference type="Gene3D" id="3.40.630.30">
    <property type="match status" value="1"/>
</dbReference>
<evidence type="ECO:0000256" key="1">
    <source>
        <dbReference type="ARBA" id="ARBA00004604"/>
    </source>
</evidence>
<evidence type="ECO:0000313" key="12">
    <source>
        <dbReference type="EMBL" id="EGR34491.1"/>
    </source>
</evidence>
<dbReference type="InterPro" id="IPR032672">
    <property type="entry name" value="TmcA/NAT10/Kre33"/>
</dbReference>
<feature type="domain" description="N-acetyltransferase" evidence="10">
    <location>
        <begin position="269"/>
        <end position="386"/>
    </location>
</feature>
<name>G0QJW3_ICHMU</name>
<keyword evidence="2" id="KW-0698">rRNA processing</keyword>
<dbReference type="InterPro" id="IPR027992">
    <property type="entry name" value="tRNA_bind_dom"/>
</dbReference>
<evidence type="ECO:0000256" key="2">
    <source>
        <dbReference type="ARBA" id="ARBA00022552"/>
    </source>
</evidence>
<dbReference type="PANTHER" id="PTHR10925">
    <property type="entry name" value="N-ACETYLTRANSFERASE 10"/>
    <property type="match status" value="1"/>
</dbReference>
<dbReference type="InterPro" id="IPR007807">
    <property type="entry name" value="TcmA/NAT10_helicase"/>
</dbReference>
<reference evidence="12 13" key="1">
    <citation type="submission" date="2011-07" db="EMBL/GenBank/DDBJ databases">
        <authorList>
            <person name="Coyne R."/>
            <person name="Brami D."/>
            <person name="Johnson J."/>
            <person name="Hostetler J."/>
            <person name="Hannick L."/>
            <person name="Clark T."/>
            <person name="Cassidy-Hanley D."/>
            <person name="Inman J."/>
        </authorList>
    </citation>
    <scope>NUCLEOTIDE SEQUENCE [LARGE SCALE GENOMIC DNA]</scope>
    <source>
        <strain evidence="12 13">G5</strain>
    </source>
</reference>
<dbReference type="RefSeq" id="XP_004039795.1">
    <property type="nucleotide sequence ID" value="XM_004039747.1"/>
</dbReference>
<dbReference type="GeneID" id="14910687"/>
<evidence type="ECO:0000256" key="7">
    <source>
        <dbReference type="ARBA" id="ARBA00023315"/>
    </source>
</evidence>
<dbReference type="STRING" id="857967.G0QJW3"/>
<dbReference type="GO" id="GO:0005524">
    <property type="term" value="F:ATP binding"/>
    <property type="evidence" value="ECO:0007669"/>
    <property type="project" value="UniProtKB-KW"/>
</dbReference>
<dbReference type="InterPro" id="IPR027417">
    <property type="entry name" value="P-loop_NTPase"/>
</dbReference>
<dbReference type="PANTHER" id="PTHR10925:SF5">
    <property type="entry name" value="RNA CYTIDINE ACETYLTRANSFERASE"/>
    <property type="match status" value="1"/>
</dbReference>
<evidence type="ECO:0000259" key="9">
    <source>
        <dbReference type="Pfam" id="PF05127"/>
    </source>
</evidence>
<keyword evidence="6" id="KW-0067">ATP-binding</keyword>
<evidence type="ECO:0000256" key="5">
    <source>
        <dbReference type="ARBA" id="ARBA00022741"/>
    </source>
</evidence>